<comment type="caution">
    <text evidence="4">The sequence shown here is derived from an EMBL/GenBank/DDBJ whole genome shotgun (WGS) entry which is preliminary data.</text>
</comment>
<dbReference type="EMBL" id="JAHLQT010031743">
    <property type="protein sequence ID" value="KAG7159985.1"/>
    <property type="molecule type" value="Genomic_DNA"/>
</dbReference>
<dbReference type="InterPro" id="IPR055471">
    <property type="entry name" value="DUF7043"/>
</dbReference>
<dbReference type="PANTHER" id="PTHR22255">
    <property type="entry name" value="LP06548P"/>
    <property type="match status" value="1"/>
</dbReference>
<dbReference type="Pfam" id="PF23069">
    <property type="entry name" value="DUF7042"/>
    <property type="match status" value="1"/>
</dbReference>
<sequence>MANTLRDSHDVSSSSSFLLLPPPSLTQDGVSRVSIHGCYRCLVIHQQHFNVLQYKETYCDRSNSLEYVCSLLTGDAQLHSMFRLNAEPVPCPFPHTYTFTYNSGHAECKYPLSTVDSCTEDWRILFRYQACPDIQGTESEIVELVCLASWKEGSNRFLVGKSDHWLATSDEDRYQCFVYRSWSNVTASGIVMAQSGDATCNGLYSVTGGSMTLMLQRVDNNGGKCRFPVWASAPRWHSLDGQTTLHVTRRNSTLRLTSRSTKGVVTHVCMEAREQTKYSATFVTRVIRGCTSGYMCIYMIARDDHLMELKMGDDAHGQ</sequence>
<protein>
    <submittedName>
        <fullName evidence="4">Uncharacterized protein</fullName>
    </submittedName>
</protein>
<organism evidence="4 5">
    <name type="scientific">Homarus americanus</name>
    <name type="common">American lobster</name>
    <dbReference type="NCBI Taxonomy" id="6706"/>
    <lineage>
        <taxon>Eukaryota</taxon>
        <taxon>Metazoa</taxon>
        <taxon>Ecdysozoa</taxon>
        <taxon>Arthropoda</taxon>
        <taxon>Crustacea</taxon>
        <taxon>Multicrustacea</taxon>
        <taxon>Malacostraca</taxon>
        <taxon>Eumalacostraca</taxon>
        <taxon>Eucarida</taxon>
        <taxon>Decapoda</taxon>
        <taxon>Pleocyemata</taxon>
        <taxon>Astacidea</taxon>
        <taxon>Nephropoidea</taxon>
        <taxon>Nephropidae</taxon>
        <taxon>Homarus</taxon>
    </lineage>
</organism>
<feature type="domain" description="DUF7043" evidence="2">
    <location>
        <begin position="223"/>
        <end position="314"/>
    </location>
</feature>
<dbReference type="InterPro" id="IPR055470">
    <property type="entry name" value="DUF7042"/>
</dbReference>
<keyword evidence="5" id="KW-1185">Reference proteome</keyword>
<dbReference type="InterPro" id="IPR055472">
    <property type="entry name" value="DUF7044"/>
</dbReference>
<evidence type="ECO:0000259" key="1">
    <source>
        <dbReference type="Pfam" id="PF23069"/>
    </source>
</evidence>
<reference evidence="4" key="1">
    <citation type="journal article" date="2021" name="Sci. Adv.">
        <title>The American lobster genome reveals insights on longevity, neural, and immune adaptations.</title>
        <authorList>
            <person name="Polinski J.M."/>
            <person name="Zimin A.V."/>
            <person name="Clark K.F."/>
            <person name="Kohn A.B."/>
            <person name="Sadowski N."/>
            <person name="Timp W."/>
            <person name="Ptitsyn A."/>
            <person name="Khanna P."/>
            <person name="Romanova D.Y."/>
            <person name="Williams P."/>
            <person name="Greenwood S.J."/>
            <person name="Moroz L.L."/>
            <person name="Walt D.R."/>
            <person name="Bodnar A.G."/>
        </authorList>
    </citation>
    <scope>NUCLEOTIDE SEQUENCE</scope>
    <source>
        <strain evidence="4">GMGI-L3</strain>
    </source>
</reference>
<dbReference type="AlphaFoldDB" id="A0A8J5JQT4"/>
<evidence type="ECO:0000259" key="2">
    <source>
        <dbReference type="Pfam" id="PF23070"/>
    </source>
</evidence>
<dbReference type="GO" id="GO:0061909">
    <property type="term" value="P:autophagosome-lysosome fusion"/>
    <property type="evidence" value="ECO:0007669"/>
    <property type="project" value="TreeGrafter"/>
</dbReference>
<proteinExistence type="predicted"/>
<evidence type="ECO:0000313" key="5">
    <source>
        <dbReference type="Proteomes" id="UP000747542"/>
    </source>
</evidence>
<dbReference type="Pfam" id="PF23070">
    <property type="entry name" value="DUF7043"/>
    <property type="match status" value="1"/>
</dbReference>
<evidence type="ECO:0000259" key="3">
    <source>
        <dbReference type="Pfam" id="PF23071"/>
    </source>
</evidence>
<evidence type="ECO:0000313" key="4">
    <source>
        <dbReference type="EMBL" id="KAG7159985.1"/>
    </source>
</evidence>
<dbReference type="PANTHER" id="PTHR22255:SF9">
    <property type="entry name" value="LP06548P"/>
    <property type="match status" value="1"/>
</dbReference>
<dbReference type="Proteomes" id="UP000747542">
    <property type="component" value="Unassembled WGS sequence"/>
</dbReference>
<gene>
    <name evidence="4" type="ORF">Hamer_G017427</name>
</gene>
<feature type="domain" description="DUF7044" evidence="3">
    <location>
        <begin position="37"/>
        <end position="69"/>
    </location>
</feature>
<dbReference type="Pfam" id="PF23071">
    <property type="entry name" value="DUF7044"/>
    <property type="match status" value="1"/>
</dbReference>
<feature type="domain" description="DUF7042" evidence="1">
    <location>
        <begin position="87"/>
        <end position="215"/>
    </location>
</feature>
<name>A0A8J5JQT4_HOMAM</name>
<accession>A0A8J5JQT4</accession>